<reference evidence="7 8" key="1">
    <citation type="submission" date="2019-09" db="EMBL/GenBank/DDBJ databases">
        <title>Complete Genome Sequence of Lactobacillus nenjiangensis SH-Y15, isolated from sauerkraut.</title>
        <authorList>
            <person name="Yang H."/>
        </authorList>
    </citation>
    <scope>NUCLEOTIDE SEQUENCE [LARGE SCALE GENOMIC DNA]</scope>
    <source>
        <strain evidence="7 8">SH-Y15</strain>
    </source>
</reference>
<dbReference type="OrthoDB" id="9769523at2"/>
<dbReference type="GO" id="GO:0004421">
    <property type="term" value="F:hydroxymethylglutaryl-CoA synthase activity"/>
    <property type="evidence" value="ECO:0007669"/>
    <property type="project" value="UniProtKB-EC"/>
</dbReference>
<dbReference type="EC" id="2.3.3.10" evidence="7"/>
<dbReference type="InterPro" id="IPR016039">
    <property type="entry name" value="Thiolase-like"/>
</dbReference>
<evidence type="ECO:0000256" key="4">
    <source>
        <dbReference type="PIRSR" id="PIRSR611554-2"/>
    </source>
</evidence>
<feature type="active site" description="Acyl-thioester intermediate" evidence="3">
    <location>
        <position position="111"/>
    </location>
</feature>
<evidence type="ECO:0000313" key="8">
    <source>
        <dbReference type="Proteomes" id="UP000325295"/>
    </source>
</evidence>
<gene>
    <name evidence="7" type="ORF">F0161_07140</name>
</gene>
<organism evidence="7 8">
    <name type="scientific">Paucilactobacillus nenjiangensis</name>
    <dbReference type="NCBI Taxonomy" id="1296540"/>
    <lineage>
        <taxon>Bacteria</taxon>
        <taxon>Bacillati</taxon>
        <taxon>Bacillota</taxon>
        <taxon>Bacilli</taxon>
        <taxon>Lactobacillales</taxon>
        <taxon>Lactobacillaceae</taxon>
        <taxon>Paucilactobacillus</taxon>
    </lineage>
</organism>
<keyword evidence="8" id="KW-1185">Reference proteome</keyword>
<feature type="domain" description="Hydroxymethylglutaryl-coenzyme A synthase N-terminal" evidence="5">
    <location>
        <begin position="2"/>
        <end position="163"/>
    </location>
</feature>
<evidence type="ECO:0000256" key="1">
    <source>
        <dbReference type="ARBA" id="ARBA00007061"/>
    </source>
</evidence>
<dbReference type="EMBL" id="CP043939">
    <property type="protein sequence ID" value="QER67655.1"/>
    <property type="molecule type" value="Genomic_DNA"/>
</dbReference>
<dbReference type="KEGG" id="lnn:F0161_07140"/>
<sequence>MQIGIDKIGFSTSSLYLDLVELAEARGVDPNKYLIGIGQAKQAVIAPTQDIVTMGASAAAQILTETEKAKITTVIVATESGIDNSKASAIYVKTLLGLDDFVRTIEFKEACYAGTAAIQAAKGLVSANPDEQVLVIAADIARYGLNTPGEVTQGGGAVAMLVKANPRILTIENPSVPITRDVMDFWRPLGATEAIVDGKYSTNVYIEMFLDAFKRYQQLTNDQLTDFTALAFHLPFTKMGKKALEALLGEDHSAIAEQLRAQLTASQQLNREVGNLYTGSLYLSLISLLANGNVKAGDKLGLFSYGSGAEGEFYPVKLQPGFENAFSSQQIEANLANRTKVSVTEYESIFNSQLGMNTADISLNIDADPNQFVLAGIQDQKRIYQIQSN</sequence>
<keyword evidence="2 7" id="KW-0808">Transferase</keyword>
<dbReference type="Pfam" id="PF08540">
    <property type="entry name" value="HMG_CoA_synt_C"/>
    <property type="match status" value="1"/>
</dbReference>
<evidence type="ECO:0000256" key="3">
    <source>
        <dbReference type="PIRSR" id="PIRSR611554-1"/>
    </source>
</evidence>
<keyword evidence="7" id="KW-0012">Acyltransferase</keyword>
<dbReference type="CDD" id="cd00827">
    <property type="entry name" value="init_cond_enzymes"/>
    <property type="match status" value="1"/>
</dbReference>
<dbReference type="InterPro" id="IPR013746">
    <property type="entry name" value="HMG_CoA_synt_C_dom"/>
</dbReference>
<feature type="binding site" evidence="4">
    <location>
        <position position="29"/>
    </location>
    <ligand>
        <name>(3S)-3-hydroxy-3-methylglutaryl-CoA</name>
        <dbReference type="ChEBI" id="CHEBI:43074"/>
    </ligand>
</feature>
<dbReference type="GO" id="GO:0006084">
    <property type="term" value="P:acetyl-CoA metabolic process"/>
    <property type="evidence" value="ECO:0007669"/>
    <property type="project" value="InterPro"/>
</dbReference>
<dbReference type="InterPro" id="IPR013528">
    <property type="entry name" value="HMG_CoA_synth_N"/>
</dbReference>
<evidence type="ECO:0000259" key="5">
    <source>
        <dbReference type="Pfam" id="PF01154"/>
    </source>
</evidence>
<accession>A0A5P1X2L8</accession>
<proteinExistence type="inferred from homology"/>
<feature type="active site" description="Proton donor/acceptor" evidence="3">
    <location>
        <position position="233"/>
    </location>
</feature>
<dbReference type="Pfam" id="PF01154">
    <property type="entry name" value="HMG_CoA_synt_N"/>
    <property type="match status" value="1"/>
</dbReference>
<dbReference type="PANTHER" id="PTHR43323:SF2">
    <property type="entry name" value="HYDROXYMETHYLGLUTARYL-COA SYNTHASE"/>
    <property type="match status" value="1"/>
</dbReference>
<dbReference type="PANTHER" id="PTHR43323">
    <property type="entry name" value="3-HYDROXY-3-METHYLGLUTARYL COENZYME A SYNTHASE"/>
    <property type="match status" value="1"/>
</dbReference>
<dbReference type="SUPFAM" id="SSF53901">
    <property type="entry name" value="Thiolase-like"/>
    <property type="match status" value="2"/>
</dbReference>
<protein>
    <submittedName>
        <fullName evidence="7">Hydroxymethylglutaryl-CoA synthase</fullName>
        <ecNumber evidence="7">2.3.3.10</ecNumber>
    </submittedName>
</protein>
<name>A0A5P1X2L8_9LACO</name>
<evidence type="ECO:0000313" key="7">
    <source>
        <dbReference type="EMBL" id="QER67655.1"/>
    </source>
</evidence>
<dbReference type="NCBIfam" id="TIGR01835">
    <property type="entry name" value="HMG-CoA-S_prok"/>
    <property type="match status" value="1"/>
</dbReference>
<dbReference type="Proteomes" id="UP000325295">
    <property type="component" value="Chromosome"/>
</dbReference>
<comment type="similarity">
    <text evidence="1">Belongs to the thiolase-like superfamily. HMG-CoA synthase family.</text>
</comment>
<feature type="binding site" evidence="4">
    <location>
        <position position="242"/>
    </location>
    <ligand>
        <name>(3S)-3-hydroxy-3-methylglutaryl-CoA</name>
        <dbReference type="ChEBI" id="CHEBI:43074"/>
    </ligand>
</feature>
<dbReference type="Gene3D" id="3.40.47.10">
    <property type="match status" value="2"/>
</dbReference>
<feature type="binding site" evidence="4">
    <location>
        <position position="143"/>
    </location>
    <ligand>
        <name>(3S)-3-hydroxy-3-methylglutaryl-CoA</name>
        <dbReference type="ChEBI" id="CHEBI:43074"/>
    </ligand>
</feature>
<feature type="domain" description="Hydroxymethylglutaryl-coenzyme A synthase C-terminal" evidence="6">
    <location>
        <begin position="257"/>
        <end position="352"/>
    </location>
</feature>
<evidence type="ECO:0000256" key="2">
    <source>
        <dbReference type="ARBA" id="ARBA00022679"/>
    </source>
</evidence>
<feature type="active site" description="Proton donor/acceptor" evidence="3">
    <location>
        <position position="79"/>
    </location>
</feature>
<dbReference type="InterPro" id="IPR011554">
    <property type="entry name" value="HMG_CoA_synthase_prok"/>
</dbReference>
<feature type="binding site" evidence="4">
    <location>
        <position position="275"/>
    </location>
    <ligand>
        <name>(3S)-3-hydroxy-3-methylglutaryl-CoA</name>
        <dbReference type="ChEBI" id="CHEBI:43074"/>
    </ligand>
</feature>
<dbReference type="RefSeq" id="WP_150204177.1">
    <property type="nucleotide sequence ID" value="NZ_CAXYVY010000098.1"/>
</dbReference>
<dbReference type="AlphaFoldDB" id="A0A5P1X2L8"/>
<evidence type="ECO:0000259" key="6">
    <source>
        <dbReference type="Pfam" id="PF08540"/>
    </source>
</evidence>